<dbReference type="AlphaFoldDB" id="A0A1F6UR10"/>
<comment type="caution">
    <text evidence="2">The sequence shown here is derived from an EMBL/GenBank/DDBJ whole genome shotgun (WGS) entry which is preliminary data.</text>
</comment>
<keyword evidence="1" id="KW-0812">Transmembrane</keyword>
<protein>
    <recommendedName>
        <fullName evidence="4">TrbC/VIRB2 family protein</fullName>
    </recommendedName>
</protein>
<evidence type="ECO:0008006" key="4">
    <source>
        <dbReference type="Google" id="ProtNLM"/>
    </source>
</evidence>
<evidence type="ECO:0000313" key="2">
    <source>
        <dbReference type="EMBL" id="OGI59789.1"/>
    </source>
</evidence>
<dbReference type="STRING" id="1801732.A2814_00365"/>
<keyword evidence="1" id="KW-1133">Transmembrane helix</keyword>
<reference evidence="2 3" key="1">
    <citation type="journal article" date="2016" name="Nat. Commun.">
        <title>Thousands of microbial genomes shed light on interconnected biogeochemical processes in an aquifer system.</title>
        <authorList>
            <person name="Anantharaman K."/>
            <person name="Brown C.T."/>
            <person name="Hug L.A."/>
            <person name="Sharon I."/>
            <person name="Castelle C.J."/>
            <person name="Probst A.J."/>
            <person name="Thomas B.C."/>
            <person name="Singh A."/>
            <person name="Wilkins M.J."/>
            <person name="Karaoz U."/>
            <person name="Brodie E.L."/>
            <person name="Williams K.H."/>
            <person name="Hubbard S.S."/>
            <person name="Banfield J.F."/>
        </authorList>
    </citation>
    <scope>NUCLEOTIDE SEQUENCE [LARGE SCALE GENOMIC DNA]</scope>
</reference>
<dbReference type="Pfam" id="PF18895">
    <property type="entry name" value="T4SS_pilin"/>
    <property type="match status" value="1"/>
</dbReference>
<feature type="transmembrane region" description="Helical" evidence="1">
    <location>
        <begin position="100"/>
        <end position="121"/>
    </location>
</feature>
<organism evidence="2 3">
    <name type="scientific">Candidatus Nomurabacteria bacterium RIFCSPHIGHO2_01_FULL_38_19</name>
    <dbReference type="NCBI Taxonomy" id="1801732"/>
    <lineage>
        <taxon>Bacteria</taxon>
        <taxon>Candidatus Nomuraibacteriota</taxon>
    </lineage>
</organism>
<feature type="transmembrane region" description="Helical" evidence="1">
    <location>
        <begin position="7"/>
        <end position="26"/>
    </location>
</feature>
<keyword evidence="1" id="KW-0472">Membrane</keyword>
<dbReference type="InterPro" id="IPR043993">
    <property type="entry name" value="T4SS_pilin"/>
</dbReference>
<accession>A0A1F6UR10</accession>
<proteinExistence type="predicted"/>
<dbReference type="Proteomes" id="UP000177869">
    <property type="component" value="Unassembled WGS sequence"/>
</dbReference>
<sequence length="131" mass="14369">MKKTTKILLTLFIFSMLIIPIFSLAYKLGDPLVPCGTSATAPCKFDDIIKLINNVINFILTYMVIPIVAILFAYAGFLLVTSGGQDSARTKAKDIFTNAVFGLIIAFAAWLIVKLILSILGGTKILEMFFK</sequence>
<gene>
    <name evidence="2" type="ORF">A2814_00365</name>
</gene>
<name>A0A1F6UR10_9BACT</name>
<feature type="transmembrane region" description="Helical" evidence="1">
    <location>
        <begin position="59"/>
        <end position="80"/>
    </location>
</feature>
<evidence type="ECO:0000313" key="3">
    <source>
        <dbReference type="Proteomes" id="UP000177869"/>
    </source>
</evidence>
<dbReference type="EMBL" id="MFTI01000025">
    <property type="protein sequence ID" value="OGI59789.1"/>
    <property type="molecule type" value="Genomic_DNA"/>
</dbReference>
<evidence type="ECO:0000256" key="1">
    <source>
        <dbReference type="SAM" id="Phobius"/>
    </source>
</evidence>